<evidence type="ECO:0000313" key="4">
    <source>
        <dbReference type="Proteomes" id="UP000559027"/>
    </source>
</evidence>
<feature type="domain" description="Fungal-type protein kinase" evidence="2">
    <location>
        <begin position="199"/>
        <end position="672"/>
    </location>
</feature>
<feature type="region of interest" description="Disordered" evidence="1">
    <location>
        <begin position="1"/>
        <end position="45"/>
    </location>
</feature>
<keyword evidence="4" id="KW-1185">Reference proteome</keyword>
<dbReference type="Gene3D" id="1.10.510.10">
    <property type="entry name" value="Transferase(Phosphotransferase) domain 1"/>
    <property type="match status" value="1"/>
</dbReference>
<sequence>MHSSIGFYRQSSIPVTPPRSLGPDPQRSVASTVSDTPRSAKGDLGAVDQHKIRSDIVASQMAPELLRCTIDVFLRRYAPFNPENDLVDRVFAALKSKNHLTQEGNWHAGILSGLVKPPATAPSKKSAKSSTKTPNKKKRESEAAIFSKLTQVVKDMVPQDVNEDNSSPTRRFFYTDCGSKIIEGEIVGGSFKSDAFILRKEYTNGKITLSDAAVAAEFKKERNSKSIRDNCLKVIGAANHIMNDDSCRMWTYGITIEREMMSVWYFSRSHSVKSAEFDWIKDPEMFIRVFVSFLFATESKIGFDPSIRRVMHKEKWQYIYKLETSSGEKRYYRTIKSIFNPRVACITGRKTRVWKAEEIRLQDESFDSAESLENAEVIDEGRTVALKDVWLDKGSSTEREIQSAIYEKLEKVQEKDYEWADDKVLRPLIKAALEDFPRNLPFMSIECDGWGMETVERRPDETTPDPNIIPPEELESTPEQSAMRITPLSTLSCPPATNPSNHSMSAVAHYGDRHYAVKQQYRLVYSTVGYALHDAKDLSTVFKAILNACTALALLFIAGWVHRDVSTGNIIVVNVCGQVQGLLSDLEYAREFDRVSQRASDPKTGTPFFMPVEIHQGRKLRYAEEDVSEDRDILCQEEISSVNSGETSENVKAVFLFHHDLESLMWIGLWVVLGKIAGHTPSRKAFPLLFTNDSNPCPSRCDFFQGAHRKIVKSAFHPNLPPRFFSSFNIIRVELRKFCSSPELDNPTKSDFEPLINQVFDCFQKLVEDADKFNGDIKFIPPPRDLHSPAQEHLPPGDNNGQGTSIDRKKDNKGKGKVDTGNASSQSQHSSTSRKRKNSEPNCEPQRMSMRLRKRPNTD</sequence>
<proteinExistence type="predicted"/>
<dbReference type="Pfam" id="PF17667">
    <property type="entry name" value="Pkinase_fungal"/>
    <property type="match status" value="1"/>
</dbReference>
<feature type="compositionally biased region" description="Basic and acidic residues" evidence="1">
    <location>
        <begin position="806"/>
        <end position="818"/>
    </location>
</feature>
<accession>A0A8H5LN66</accession>
<comment type="caution">
    <text evidence="3">The sequence shown here is derived from an EMBL/GenBank/DDBJ whole genome shotgun (WGS) entry which is preliminary data.</text>
</comment>
<dbReference type="InterPro" id="IPR040976">
    <property type="entry name" value="Pkinase_fungal"/>
</dbReference>
<feature type="compositionally biased region" description="Low complexity" evidence="1">
    <location>
        <begin position="117"/>
        <end position="133"/>
    </location>
</feature>
<dbReference type="InterPro" id="IPR011009">
    <property type="entry name" value="Kinase-like_dom_sf"/>
</dbReference>
<dbReference type="PANTHER" id="PTHR38248:SF2">
    <property type="entry name" value="FUNK1 11"/>
    <property type="match status" value="1"/>
</dbReference>
<gene>
    <name evidence="3" type="ORF">D9756_001090</name>
</gene>
<organism evidence="3 4">
    <name type="scientific">Leucocoprinus leucothites</name>
    <dbReference type="NCBI Taxonomy" id="201217"/>
    <lineage>
        <taxon>Eukaryota</taxon>
        <taxon>Fungi</taxon>
        <taxon>Dikarya</taxon>
        <taxon>Basidiomycota</taxon>
        <taxon>Agaricomycotina</taxon>
        <taxon>Agaricomycetes</taxon>
        <taxon>Agaricomycetidae</taxon>
        <taxon>Agaricales</taxon>
        <taxon>Agaricineae</taxon>
        <taxon>Agaricaceae</taxon>
        <taxon>Leucocoprinus</taxon>
    </lineage>
</organism>
<protein>
    <recommendedName>
        <fullName evidence="2">Fungal-type protein kinase domain-containing protein</fullName>
    </recommendedName>
</protein>
<feature type="region of interest" description="Disordered" evidence="1">
    <location>
        <begin position="117"/>
        <end position="141"/>
    </location>
</feature>
<reference evidence="3 4" key="1">
    <citation type="journal article" date="2020" name="ISME J.">
        <title>Uncovering the hidden diversity of litter-decomposition mechanisms in mushroom-forming fungi.</title>
        <authorList>
            <person name="Floudas D."/>
            <person name="Bentzer J."/>
            <person name="Ahren D."/>
            <person name="Johansson T."/>
            <person name="Persson P."/>
            <person name="Tunlid A."/>
        </authorList>
    </citation>
    <scope>NUCLEOTIDE SEQUENCE [LARGE SCALE GENOMIC DNA]</scope>
    <source>
        <strain evidence="3 4">CBS 146.42</strain>
    </source>
</reference>
<feature type="compositionally biased region" description="Polar residues" evidence="1">
    <location>
        <begin position="28"/>
        <end position="37"/>
    </location>
</feature>
<name>A0A8H5LN66_9AGAR</name>
<dbReference type="SUPFAM" id="SSF56112">
    <property type="entry name" value="Protein kinase-like (PK-like)"/>
    <property type="match status" value="1"/>
</dbReference>
<dbReference type="Proteomes" id="UP000559027">
    <property type="component" value="Unassembled WGS sequence"/>
</dbReference>
<feature type="region of interest" description="Disordered" evidence="1">
    <location>
        <begin position="777"/>
        <end position="859"/>
    </location>
</feature>
<feature type="region of interest" description="Disordered" evidence="1">
    <location>
        <begin position="457"/>
        <end position="480"/>
    </location>
</feature>
<dbReference type="OrthoDB" id="3271139at2759"/>
<evidence type="ECO:0000256" key="1">
    <source>
        <dbReference type="SAM" id="MobiDB-lite"/>
    </source>
</evidence>
<dbReference type="AlphaFoldDB" id="A0A8H5LN66"/>
<dbReference type="PANTHER" id="PTHR38248">
    <property type="entry name" value="FUNK1 6"/>
    <property type="match status" value="1"/>
</dbReference>
<evidence type="ECO:0000313" key="3">
    <source>
        <dbReference type="EMBL" id="KAF5363264.1"/>
    </source>
</evidence>
<feature type="compositionally biased region" description="Polar residues" evidence="1">
    <location>
        <begin position="1"/>
        <end position="14"/>
    </location>
</feature>
<feature type="compositionally biased region" description="Basic residues" evidence="1">
    <location>
        <begin position="850"/>
        <end position="859"/>
    </location>
</feature>
<evidence type="ECO:0000259" key="2">
    <source>
        <dbReference type="Pfam" id="PF17667"/>
    </source>
</evidence>
<dbReference type="EMBL" id="JAACJO010000001">
    <property type="protein sequence ID" value="KAF5363264.1"/>
    <property type="molecule type" value="Genomic_DNA"/>
</dbReference>